<dbReference type="AlphaFoldDB" id="A0A165ZHE3"/>
<dbReference type="EMBL" id="KV417677">
    <property type="protein sequence ID" value="KZP10595.1"/>
    <property type="molecule type" value="Genomic_DNA"/>
</dbReference>
<protein>
    <submittedName>
        <fullName evidence="1">Uncharacterized protein</fullName>
    </submittedName>
</protein>
<keyword evidence="2" id="KW-1185">Reference proteome</keyword>
<gene>
    <name evidence="1" type="ORF">FIBSPDRAFT_202677</name>
</gene>
<reference evidence="1 2" key="1">
    <citation type="journal article" date="2016" name="Mol. Biol. Evol.">
        <title>Comparative Genomics of Early-Diverging Mushroom-Forming Fungi Provides Insights into the Origins of Lignocellulose Decay Capabilities.</title>
        <authorList>
            <person name="Nagy L.G."/>
            <person name="Riley R."/>
            <person name="Tritt A."/>
            <person name="Adam C."/>
            <person name="Daum C."/>
            <person name="Floudas D."/>
            <person name="Sun H."/>
            <person name="Yadav J.S."/>
            <person name="Pangilinan J."/>
            <person name="Larsson K.H."/>
            <person name="Matsuura K."/>
            <person name="Barry K."/>
            <person name="Labutti K."/>
            <person name="Kuo R."/>
            <person name="Ohm R.A."/>
            <person name="Bhattacharya S.S."/>
            <person name="Shirouzu T."/>
            <person name="Yoshinaga Y."/>
            <person name="Martin F.M."/>
            <person name="Grigoriev I.V."/>
            <person name="Hibbett D.S."/>
        </authorList>
    </citation>
    <scope>NUCLEOTIDE SEQUENCE [LARGE SCALE GENOMIC DNA]</scope>
    <source>
        <strain evidence="1 2">CBS 109695</strain>
    </source>
</reference>
<name>A0A165ZHE3_9AGAM</name>
<dbReference type="Proteomes" id="UP000076532">
    <property type="component" value="Unassembled WGS sequence"/>
</dbReference>
<evidence type="ECO:0000313" key="2">
    <source>
        <dbReference type="Proteomes" id="UP000076532"/>
    </source>
</evidence>
<proteinExistence type="predicted"/>
<evidence type="ECO:0000313" key="1">
    <source>
        <dbReference type="EMBL" id="KZP10595.1"/>
    </source>
</evidence>
<sequence>MSTRRDSGHWAGAQRRRHLVALGRREQPRLASQIKNAQSTTLTVIIPGRPRAIEHSIFTACKGHYCWRLPDPTHFRIRTRLSSSQHWQRAYPPLSFIPPFSPKGPAMQEKSVEKHKLISPTCIMRRCPTAVQMTGYFEFEGANHLLILRRRCAGVRPAKTTALETFMGFGEPRGLR</sequence>
<organism evidence="1 2">
    <name type="scientific">Athelia psychrophila</name>
    <dbReference type="NCBI Taxonomy" id="1759441"/>
    <lineage>
        <taxon>Eukaryota</taxon>
        <taxon>Fungi</taxon>
        <taxon>Dikarya</taxon>
        <taxon>Basidiomycota</taxon>
        <taxon>Agaricomycotina</taxon>
        <taxon>Agaricomycetes</taxon>
        <taxon>Agaricomycetidae</taxon>
        <taxon>Atheliales</taxon>
        <taxon>Atheliaceae</taxon>
        <taxon>Athelia</taxon>
    </lineage>
</organism>
<accession>A0A165ZHE3</accession>